<dbReference type="InterPro" id="IPR041561">
    <property type="entry name" value="PglD_N"/>
</dbReference>
<proteinExistence type="inferred from homology"/>
<dbReference type="Proteomes" id="UP000682713">
    <property type="component" value="Unassembled WGS sequence"/>
</dbReference>
<keyword evidence="5 9" id="KW-0663">Pyridoxal phosphate</keyword>
<dbReference type="InterPro" id="IPR015421">
    <property type="entry name" value="PyrdxlP-dep_Trfase_major"/>
</dbReference>
<feature type="domain" description="PglD N-terminal" evidence="10">
    <location>
        <begin position="2"/>
        <end position="81"/>
    </location>
</feature>
<evidence type="ECO:0000256" key="6">
    <source>
        <dbReference type="ARBA" id="ARBA00037999"/>
    </source>
</evidence>
<evidence type="ECO:0000256" key="9">
    <source>
        <dbReference type="RuleBase" id="RU004508"/>
    </source>
</evidence>
<dbReference type="CDD" id="cd00616">
    <property type="entry name" value="AHBA_syn"/>
    <property type="match status" value="1"/>
</dbReference>
<dbReference type="InterPro" id="IPR000653">
    <property type="entry name" value="DegT/StrS_aminotransferase"/>
</dbReference>
<dbReference type="Pfam" id="PF00132">
    <property type="entry name" value="Hexapep"/>
    <property type="match status" value="1"/>
</dbReference>
<dbReference type="Gene3D" id="3.40.640.10">
    <property type="entry name" value="Type I PLP-dependent aspartate aminotransferase-like (Major domain)"/>
    <property type="match status" value="1"/>
</dbReference>
<dbReference type="InterPro" id="IPR011004">
    <property type="entry name" value="Trimer_LpxA-like_sf"/>
</dbReference>
<dbReference type="SUPFAM" id="SSF53383">
    <property type="entry name" value="PLP-dependent transferases"/>
    <property type="match status" value="1"/>
</dbReference>
<evidence type="ECO:0000256" key="7">
    <source>
        <dbReference type="PIRSR" id="PIRSR620019-1"/>
    </source>
</evidence>
<protein>
    <submittedName>
        <fullName evidence="11">NeuD/PglB/VioB family sugar acetyltransferase</fullName>
    </submittedName>
</protein>
<evidence type="ECO:0000256" key="8">
    <source>
        <dbReference type="PIRSR" id="PIRSR620019-2"/>
    </source>
</evidence>
<dbReference type="GO" id="GO:0000271">
    <property type="term" value="P:polysaccharide biosynthetic process"/>
    <property type="evidence" value="ECO:0007669"/>
    <property type="project" value="TreeGrafter"/>
</dbReference>
<feature type="binding site" evidence="8">
    <location>
        <position position="69"/>
    </location>
    <ligand>
        <name>substrate</name>
    </ligand>
</feature>
<evidence type="ECO:0000313" key="11">
    <source>
        <dbReference type="EMBL" id="MBS4198406.1"/>
    </source>
</evidence>
<dbReference type="Pfam" id="PF17836">
    <property type="entry name" value="PglD_N"/>
    <property type="match status" value="1"/>
</dbReference>
<dbReference type="Pfam" id="PF01041">
    <property type="entry name" value="DegT_DnrJ_EryC1"/>
    <property type="match status" value="1"/>
</dbReference>
<evidence type="ECO:0000256" key="4">
    <source>
        <dbReference type="ARBA" id="ARBA00022737"/>
    </source>
</evidence>
<dbReference type="InterPro" id="IPR018357">
    <property type="entry name" value="Hexapep_transf_CS"/>
</dbReference>
<dbReference type="Gene3D" id="3.40.50.20">
    <property type="match status" value="1"/>
</dbReference>
<gene>
    <name evidence="11" type="ORF">KHA93_01860</name>
</gene>
<keyword evidence="12" id="KW-1185">Reference proteome</keyword>
<comment type="cofactor">
    <cofactor evidence="1">
        <name>pyridoxal 5'-phosphate</name>
        <dbReference type="ChEBI" id="CHEBI:597326"/>
    </cofactor>
</comment>
<dbReference type="GO" id="GO:0008483">
    <property type="term" value="F:transaminase activity"/>
    <property type="evidence" value="ECO:0007669"/>
    <property type="project" value="UniProtKB-KW"/>
</dbReference>
<organism evidence="11 12">
    <name type="scientific">Lederbergia citrisecunda</name>
    <dbReference type="NCBI Taxonomy" id="2833583"/>
    <lineage>
        <taxon>Bacteria</taxon>
        <taxon>Bacillati</taxon>
        <taxon>Bacillota</taxon>
        <taxon>Bacilli</taxon>
        <taxon>Bacillales</taxon>
        <taxon>Bacillaceae</taxon>
        <taxon>Lederbergia</taxon>
    </lineage>
</organism>
<dbReference type="GO" id="GO:0030170">
    <property type="term" value="F:pyridoxal phosphate binding"/>
    <property type="evidence" value="ECO:0007669"/>
    <property type="project" value="TreeGrafter"/>
</dbReference>
<accession>A0A942TKG8</accession>
<feature type="site" description="Increases basicity of active site His" evidence="7">
    <location>
        <position position="137"/>
    </location>
</feature>
<comment type="caution">
    <text evidence="11">The sequence shown here is derived from an EMBL/GenBank/DDBJ whole genome shotgun (WGS) entry which is preliminary data.</text>
</comment>
<dbReference type="InterPro" id="IPR015422">
    <property type="entry name" value="PyrdxlP-dep_Trfase_small"/>
</dbReference>
<dbReference type="CDD" id="cd03360">
    <property type="entry name" value="LbH_AT_putative"/>
    <property type="match status" value="1"/>
</dbReference>
<dbReference type="InterPro" id="IPR001451">
    <property type="entry name" value="Hexapep"/>
</dbReference>
<dbReference type="PROSITE" id="PS00101">
    <property type="entry name" value="HEXAPEP_TRANSFERASES"/>
    <property type="match status" value="1"/>
</dbReference>
<evidence type="ECO:0000313" key="12">
    <source>
        <dbReference type="Proteomes" id="UP000682713"/>
    </source>
</evidence>
<dbReference type="PANTHER" id="PTHR30244">
    <property type="entry name" value="TRANSAMINASE"/>
    <property type="match status" value="1"/>
</dbReference>
<dbReference type="InterPro" id="IPR015424">
    <property type="entry name" value="PyrdxlP-dep_Trfase"/>
</dbReference>
<keyword evidence="2" id="KW-0032">Aminotransferase</keyword>
<dbReference type="AlphaFoldDB" id="A0A942TKG8"/>
<evidence type="ECO:0000259" key="10">
    <source>
        <dbReference type="Pfam" id="PF17836"/>
    </source>
</evidence>
<reference evidence="11 12" key="1">
    <citation type="submission" date="2021-05" db="EMBL/GenBank/DDBJ databases">
        <title>Novel Bacillus species.</title>
        <authorList>
            <person name="Liu G."/>
        </authorList>
    </citation>
    <scope>NUCLEOTIDE SEQUENCE [LARGE SCALE GENOMIC DNA]</scope>
    <source>
        <strain evidence="11 12">FJAT-49732</strain>
    </source>
</reference>
<dbReference type="FunFam" id="3.40.640.10:FF:000090">
    <property type="entry name" value="Pyridoxal phosphate-dependent aminotransferase"/>
    <property type="match status" value="1"/>
</dbReference>
<evidence type="ECO:0000256" key="5">
    <source>
        <dbReference type="ARBA" id="ARBA00022898"/>
    </source>
</evidence>
<feature type="binding site" evidence="8">
    <location>
        <position position="145"/>
    </location>
    <ligand>
        <name>acetyl-CoA</name>
        <dbReference type="ChEBI" id="CHEBI:57288"/>
    </ligand>
</feature>
<dbReference type="InterPro" id="IPR020019">
    <property type="entry name" value="AcTrfase_PglD-like"/>
</dbReference>
<comment type="similarity">
    <text evidence="6 9">Belongs to the DegT/DnrJ/EryC1 family.</text>
</comment>
<dbReference type="Gene3D" id="3.90.1150.10">
    <property type="entry name" value="Aspartate Aminotransferase, domain 1"/>
    <property type="match status" value="1"/>
</dbReference>
<dbReference type="PANTHER" id="PTHR30244:SF34">
    <property type="entry name" value="DTDP-4-AMINO-4,6-DIDEOXYGALACTOSE TRANSAMINASE"/>
    <property type="match status" value="1"/>
</dbReference>
<keyword evidence="4" id="KW-0677">Repeat</keyword>
<dbReference type="EMBL" id="JAGYPJ010000001">
    <property type="protein sequence ID" value="MBS4198406.1"/>
    <property type="molecule type" value="Genomic_DNA"/>
</dbReference>
<sequence>MNIVLIGDGGHGKVVQDLVLLHKNIKLVAFLDDKHSEVYTKGNLIVGPISFAETVMGMFQNVKFVITIGDNKVRKKIINKLNLPHIYYATLIHPTATISPSTTIGHGSVIMAHAVINADSYIGDHVIVNTNSIVEHENIVGDFVHLSPSTTLTGACKIQEGVHIGAGATVIPNIEIGQWSVIGAGSAVIKPIPPNSTAVGVPAKVKEKHKMGEVLVNQIKNKKILLSPPHLSGNEWKYIQEAIDTNWIAPLGPNVDAFEKEMASYLGVRDAVAVSSGTAAIHLALSLLDVKKGDTVFCSTLTFVASANPILYQGALPVFIDSEPETWNMSPEALERAFRDAQLSGQLPKAVIVVNLYGQSAKMEEILAICSRYEVPIIEDAAESLGSQYKGKKSGTFGQFGVFSFNGNKIVTTSGGGMLVSDDVNAIQKARFLATQAKDPAPYYEHSEMGYNYRMSNVLAGIGRAQLEVLEERVNAKRVTFLKYYKELSGLPGVRFMPELEGTLSNRWLTTLTIDEEITGISATQLIQSLADDHIEARHVWKPLHLQPLFKDAKYLSHREHTSISETLFMTGICLPSGSNMSNDEQLRVIESLKKAILQRAKMTHPISG</sequence>
<name>A0A942TKG8_9BACI</name>
<feature type="active site" description="Proton acceptor" evidence="7">
    <location>
        <position position="136"/>
    </location>
</feature>
<evidence type="ECO:0000256" key="3">
    <source>
        <dbReference type="ARBA" id="ARBA00022679"/>
    </source>
</evidence>
<dbReference type="Gene3D" id="2.160.10.10">
    <property type="entry name" value="Hexapeptide repeat proteins"/>
    <property type="match status" value="1"/>
</dbReference>
<keyword evidence="3" id="KW-0808">Transferase</keyword>
<evidence type="ECO:0000256" key="1">
    <source>
        <dbReference type="ARBA" id="ARBA00001933"/>
    </source>
</evidence>
<dbReference type="NCBIfam" id="TIGR03570">
    <property type="entry name" value="NeuD_NnaD"/>
    <property type="match status" value="1"/>
</dbReference>
<evidence type="ECO:0000256" key="2">
    <source>
        <dbReference type="ARBA" id="ARBA00022576"/>
    </source>
</evidence>
<dbReference type="SUPFAM" id="SSF51161">
    <property type="entry name" value="Trimeric LpxA-like enzymes"/>
    <property type="match status" value="1"/>
</dbReference>